<dbReference type="OrthoDB" id="9944680at2759"/>
<gene>
    <name evidence="5" type="primary">IFNAR1</name>
</gene>
<evidence type="ECO:0000313" key="5">
    <source>
        <dbReference type="RefSeq" id="XP_007442083.1"/>
    </source>
</evidence>
<feature type="chain" id="PRO_5039945977" evidence="2">
    <location>
        <begin position="23"/>
        <end position="537"/>
    </location>
</feature>
<dbReference type="SUPFAM" id="SSF49265">
    <property type="entry name" value="Fibronectin type III"/>
    <property type="match status" value="4"/>
</dbReference>
<protein>
    <submittedName>
        <fullName evidence="5">Interferon alpha/beta receptor 1</fullName>
    </submittedName>
</protein>
<dbReference type="PANTHER" id="PTHR20859">
    <property type="entry name" value="INTERFERON/INTERLEUKIN RECEPTOR"/>
    <property type="match status" value="1"/>
</dbReference>
<evidence type="ECO:0000256" key="1">
    <source>
        <dbReference type="SAM" id="Phobius"/>
    </source>
</evidence>
<dbReference type="GO" id="GO:0005886">
    <property type="term" value="C:plasma membrane"/>
    <property type="evidence" value="ECO:0007669"/>
    <property type="project" value="TreeGrafter"/>
</dbReference>
<dbReference type="Gene3D" id="2.60.40.10">
    <property type="entry name" value="Immunoglobulins"/>
    <property type="match status" value="4"/>
</dbReference>
<name>A0A9F2RC77_PYTBI</name>
<dbReference type="Pfam" id="PF01108">
    <property type="entry name" value="Tissue_fac"/>
    <property type="match status" value="1"/>
</dbReference>
<dbReference type="Proteomes" id="UP000695026">
    <property type="component" value="Unplaced"/>
</dbReference>
<dbReference type="CTD" id="3454"/>
<reference evidence="5" key="1">
    <citation type="submission" date="2025-08" db="UniProtKB">
        <authorList>
            <consortium name="RefSeq"/>
        </authorList>
    </citation>
    <scope>IDENTIFICATION</scope>
    <source>
        <tissue evidence="5">Liver</tissue>
    </source>
</reference>
<keyword evidence="1" id="KW-1133">Transmembrane helix</keyword>
<dbReference type="KEGG" id="pbi:103064969"/>
<dbReference type="InterPro" id="IPR036116">
    <property type="entry name" value="FN3_sf"/>
</dbReference>
<dbReference type="InterPro" id="IPR013783">
    <property type="entry name" value="Ig-like_fold"/>
</dbReference>
<dbReference type="CDD" id="cd00063">
    <property type="entry name" value="FN3"/>
    <property type="match status" value="2"/>
</dbReference>
<keyword evidence="4" id="KW-1185">Reference proteome</keyword>
<dbReference type="AlphaFoldDB" id="A0A9F2RC77"/>
<feature type="transmembrane region" description="Helical" evidence="1">
    <location>
        <begin position="431"/>
        <end position="455"/>
    </location>
</feature>
<evidence type="ECO:0000259" key="3">
    <source>
        <dbReference type="PROSITE" id="PS50853"/>
    </source>
</evidence>
<evidence type="ECO:0000313" key="4">
    <source>
        <dbReference type="Proteomes" id="UP000695026"/>
    </source>
</evidence>
<dbReference type="PANTHER" id="PTHR20859:SF54">
    <property type="entry name" value="INTERFERON ALPHA_BETA RECEPTOR 1"/>
    <property type="match status" value="1"/>
</dbReference>
<dbReference type="PROSITE" id="PS50853">
    <property type="entry name" value="FN3"/>
    <property type="match status" value="1"/>
</dbReference>
<dbReference type="InterPro" id="IPR003961">
    <property type="entry name" value="FN3_dom"/>
</dbReference>
<dbReference type="InterPro" id="IPR015373">
    <property type="entry name" value="Interferon/interleukin_rcp_dom"/>
</dbReference>
<feature type="signal peptide" evidence="2">
    <location>
        <begin position="1"/>
        <end position="22"/>
    </location>
</feature>
<dbReference type="GO" id="GO:0004905">
    <property type="term" value="F:type I interferon receptor activity"/>
    <property type="evidence" value="ECO:0007669"/>
    <property type="project" value="TreeGrafter"/>
</dbReference>
<dbReference type="InterPro" id="IPR050650">
    <property type="entry name" value="Type-II_Cytokine-TF_Rcpt"/>
</dbReference>
<keyword evidence="2" id="KW-0732">Signal</keyword>
<accession>A0A9F2RC77</accession>
<dbReference type="RefSeq" id="XP_007442083.1">
    <property type="nucleotide sequence ID" value="XM_007442021.3"/>
</dbReference>
<dbReference type="OMA" id="YCINTTV"/>
<sequence>MERARAWFIVAAALGMGSKSLGLTCLEHPQNVTVHVINAHITLKWDWDNPCGLNVTYSVEFQSYSTGTEIWAAIPQCQKITVTECDLSSTIQDYLETYNVTVRVDTVKNHSHYTSLEFIPYLEAQVGPPEVWFESIYGDVKINILQPETDQQKMWQLDRLTYELTIWKNATHPKERKQNIFPGTIIYDLEPETTYCLKVKACVADHSSFYSPVHCMQTSKAWIGLPRPENLQIHSLNMKHLLYWDNLYDGNVSFVVQFLHGYKLNYSPDVSKDWKNASGCENTLTTFCDLSSSIGSNGIYYLRVQAMNSHNKSPWSKNLKFVPIQQNKMGPPNVSINASENSINVFIASPGESENNAMSAIYTLTYHVWYWTASSFVKKELKKKPSQFIISNLTTSTLYCLQVQAFTEDYKIHSAFSKVTCIKTAEGNPSYQVPVITASVMAFIICFIGAIYCAWKKVKYAFFPKCKPPTIIESIGEDVNRLYLLPVEEQTDECMVINSNAVPGKLNLDDFKFEKELEQISQDSGNYFIDDIIISGD</sequence>
<evidence type="ECO:0000256" key="2">
    <source>
        <dbReference type="SAM" id="SignalP"/>
    </source>
</evidence>
<proteinExistence type="predicted"/>
<keyword evidence="5" id="KW-0675">Receptor</keyword>
<dbReference type="GeneID" id="103064969"/>
<keyword evidence="1" id="KW-0812">Transmembrane</keyword>
<feature type="domain" description="Fibronectin type-III" evidence="3">
    <location>
        <begin position="328"/>
        <end position="427"/>
    </location>
</feature>
<keyword evidence="1" id="KW-0472">Membrane</keyword>
<dbReference type="Pfam" id="PF09294">
    <property type="entry name" value="Interfer-bind"/>
    <property type="match status" value="2"/>
</dbReference>
<dbReference type="SMART" id="SM00060">
    <property type="entry name" value="FN3"/>
    <property type="match status" value="3"/>
</dbReference>
<organism evidence="4 5">
    <name type="scientific">Python bivittatus</name>
    <name type="common">Burmese python</name>
    <name type="synonym">Python molurus bivittatus</name>
    <dbReference type="NCBI Taxonomy" id="176946"/>
    <lineage>
        <taxon>Eukaryota</taxon>
        <taxon>Metazoa</taxon>
        <taxon>Chordata</taxon>
        <taxon>Craniata</taxon>
        <taxon>Vertebrata</taxon>
        <taxon>Euteleostomi</taxon>
        <taxon>Lepidosauria</taxon>
        <taxon>Squamata</taxon>
        <taxon>Bifurcata</taxon>
        <taxon>Unidentata</taxon>
        <taxon>Episquamata</taxon>
        <taxon>Toxicofera</taxon>
        <taxon>Serpentes</taxon>
        <taxon>Henophidia</taxon>
        <taxon>Pythonidae</taxon>
        <taxon>Python</taxon>
    </lineage>
</organism>